<dbReference type="Gene3D" id="3.90.550.10">
    <property type="entry name" value="Spore Coat Polysaccharide Biosynthesis Protein SpsA, Chain A"/>
    <property type="match status" value="1"/>
</dbReference>
<dbReference type="CDD" id="cd02522">
    <property type="entry name" value="GT_2_like_a"/>
    <property type="match status" value="1"/>
</dbReference>
<evidence type="ECO:0000256" key="6">
    <source>
        <dbReference type="SAM" id="Phobius"/>
    </source>
</evidence>
<keyword evidence="6" id="KW-0812">Transmembrane</keyword>
<dbReference type="AlphaFoldDB" id="A0A6M1SXP4"/>
<dbReference type="InterPro" id="IPR001173">
    <property type="entry name" value="Glyco_trans_2-like"/>
</dbReference>
<dbReference type="PANTHER" id="PTHR43646">
    <property type="entry name" value="GLYCOSYLTRANSFERASE"/>
    <property type="match status" value="1"/>
</dbReference>
<feature type="transmembrane region" description="Helical" evidence="6">
    <location>
        <begin position="195"/>
        <end position="213"/>
    </location>
</feature>
<protein>
    <submittedName>
        <fullName evidence="8">Glycosyltransferase family 2 protein</fullName>
    </submittedName>
</protein>
<keyword evidence="3" id="KW-0328">Glycosyltransferase</keyword>
<dbReference type="EMBL" id="JAALLS010000011">
    <property type="protein sequence ID" value="NGP88678.1"/>
    <property type="molecule type" value="Genomic_DNA"/>
</dbReference>
<dbReference type="GO" id="GO:0005886">
    <property type="term" value="C:plasma membrane"/>
    <property type="evidence" value="ECO:0007669"/>
    <property type="project" value="UniProtKB-SubCell"/>
</dbReference>
<dbReference type="InterPro" id="IPR026461">
    <property type="entry name" value="Trfase_2_rSAM/seldom_assoc"/>
</dbReference>
<evidence type="ECO:0000256" key="4">
    <source>
        <dbReference type="ARBA" id="ARBA00022679"/>
    </source>
</evidence>
<evidence type="ECO:0000256" key="2">
    <source>
        <dbReference type="ARBA" id="ARBA00022475"/>
    </source>
</evidence>
<comment type="caution">
    <text evidence="8">The sequence shown here is derived from an EMBL/GenBank/DDBJ whole genome shotgun (WGS) entry which is preliminary data.</text>
</comment>
<keyword evidence="2" id="KW-1003">Cell membrane</keyword>
<dbReference type="RefSeq" id="WP_165268648.1">
    <property type="nucleotide sequence ID" value="NZ_JAALLS010000011.1"/>
</dbReference>
<keyword evidence="5 6" id="KW-0472">Membrane</keyword>
<evidence type="ECO:0000256" key="3">
    <source>
        <dbReference type="ARBA" id="ARBA00022676"/>
    </source>
</evidence>
<keyword evidence="6" id="KW-1133">Transmembrane helix</keyword>
<evidence type="ECO:0000256" key="1">
    <source>
        <dbReference type="ARBA" id="ARBA00004236"/>
    </source>
</evidence>
<dbReference type="PANTHER" id="PTHR43646:SF2">
    <property type="entry name" value="GLYCOSYLTRANSFERASE 2-LIKE DOMAIN-CONTAINING PROTEIN"/>
    <property type="match status" value="1"/>
</dbReference>
<dbReference type="NCBIfam" id="TIGR04283">
    <property type="entry name" value="glyco_like_mftF"/>
    <property type="match status" value="1"/>
</dbReference>
<keyword evidence="4 8" id="KW-0808">Transferase</keyword>
<gene>
    <name evidence="8" type="ORF">G3569_09945</name>
</gene>
<evidence type="ECO:0000259" key="7">
    <source>
        <dbReference type="Pfam" id="PF00535"/>
    </source>
</evidence>
<dbReference type="Pfam" id="PF00535">
    <property type="entry name" value="Glycos_transf_2"/>
    <property type="match status" value="1"/>
</dbReference>
<dbReference type="InterPro" id="IPR029044">
    <property type="entry name" value="Nucleotide-diphossugar_trans"/>
</dbReference>
<evidence type="ECO:0000256" key="5">
    <source>
        <dbReference type="ARBA" id="ARBA00023136"/>
    </source>
</evidence>
<accession>A0A6M1SXP4</accession>
<proteinExistence type="predicted"/>
<dbReference type="Proteomes" id="UP000479132">
    <property type="component" value="Unassembled WGS sequence"/>
</dbReference>
<evidence type="ECO:0000313" key="8">
    <source>
        <dbReference type="EMBL" id="NGP88678.1"/>
    </source>
</evidence>
<dbReference type="SUPFAM" id="SSF53448">
    <property type="entry name" value="Nucleotide-diphospho-sugar transferases"/>
    <property type="match status" value="1"/>
</dbReference>
<name>A0A6M1SXP4_9BACT</name>
<feature type="domain" description="Glycosyltransferase 2-like" evidence="7">
    <location>
        <begin position="4"/>
        <end position="125"/>
    </location>
</feature>
<organism evidence="8 9">
    <name type="scientific">Fodinibius halophilus</name>
    <dbReference type="NCBI Taxonomy" id="1736908"/>
    <lineage>
        <taxon>Bacteria</taxon>
        <taxon>Pseudomonadati</taxon>
        <taxon>Balneolota</taxon>
        <taxon>Balneolia</taxon>
        <taxon>Balneolales</taxon>
        <taxon>Balneolaceae</taxon>
        <taxon>Fodinibius</taxon>
    </lineage>
</organism>
<evidence type="ECO:0000313" key="9">
    <source>
        <dbReference type="Proteomes" id="UP000479132"/>
    </source>
</evidence>
<sequence length="230" mass="26308">MKISVIVPAYNEEECIDRTIKTVRERAGLSVNEVIVVDGGSSDNTEAIAQQTSATVFVSPQKGRAAQMNYGARQATADILYFLHADSVPPQDFDQKIINTVTQKAPAGCFRLAFDHNHWLLQSYAWFTKFDIDAFRFGDQSLFIKREHFFSIDGFREDHLLMEDNEIVRRIKESYAFSIIDDTVTTSARSYQKVGVIKLQLLFVVIYLLYFLGVKQEYLLMLKEKALREG</sequence>
<dbReference type="GO" id="GO:0016757">
    <property type="term" value="F:glycosyltransferase activity"/>
    <property type="evidence" value="ECO:0007669"/>
    <property type="project" value="UniProtKB-KW"/>
</dbReference>
<comment type="subcellular location">
    <subcellularLocation>
        <location evidence="1">Cell membrane</location>
    </subcellularLocation>
</comment>
<reference evidence="8 9" key="1">
    <citation type="submission" date="2020-02" db="EMBL/GenBank/DDBJ databases">
        <title>Aliifodinibius halophilus 2W32, complete genome.</title>
        <authorList>
            <person name="Li Y."/>
            <person name="Wu S."/>
        </authorList>
    </citation>
    <scope>NUCLEOTIDE SEQUENCE [LARGE SCALE GENOMIC DNA]</scope>
    <source>
        <strain evidence="8 9">2W32</strain>
    </source>
</reference>
<keyword evidence="9" id="KW-1185">Reference proteome</keyword>